<dbReference type="Pfam" id="PF11470">
    <property type="entry name" value="TUG-UBL1"/>
    <property type="match status" value="1"/>
</dbReference>
<protein>
    <submittedName>
        <fullName evidence="5">TUG-UBL1 domain-containing protein</fullName>
    </submittedName>
</protein>
<name>A0A158Q6K4_DRAME</name>
<evidence type="ECO:0000313" key="2">
    <source>
        <dbReference type="EMBL" id="VDN53857.1"/>
    </source>
</evidence>
<dbReference type="Proteomes" id="UP000038040">
    <property type="component" value="Unplaced"/>
</dbReference>
<proteinExistence type="predicted"/>
<gene>
    <name evidence="2" type="ORF">DME_LOCUS3830</name>
</gene>
<evidence type="ECO:0000313" key="5">
    <source>
        <dbReference type="WBParaSite" id="DME_0001034301-mRNA-1"/>
    </source>
</evidence>
<organism evidence="3 5">
    <name type="scientific">Dracunculus medinensis</name>
    <name type="common">Guinea worm</name>
    <dbReference type="NCBI Taxonomy" id="318479"/>
    <lineage>
        <taxon>Eukaryota</taxon>
        <taxon>Metazoa</taxon>
        <taxon>Ecdysozoa</taxon>
        <taxon>Nematoda</taxon>
        <taxon>Chromadorea</taxon>
        <taxon>Rhabditida</taxon>
        <taxon>Spirurina</taxon>
        <taxon>Dracunculoidea</taxon>
        <taxon>Dracunculidae</taxon>
        <taxon>Dracunculus</taxon>
    </lineage>
</organism>
<dbReference type="InterPro" id="IPR021569">
    <property type="entry name" value="TUG-UBL1"/>
</dbReference>
<evidence type="ECO:0000313" key="3">
    <source>
        <dbReference type="Proteomes" id="UP000038040"/>
    </source>
</evidence>
<feature type="domain" description="TUG ubiquitin-like" evidence="1">
    <location>
        <begin position="38"/>
        <end position="81"/>
    </location>
</feature>
<dbReference type="PANTHER" id="PTHR46467:SF1">
    <property type="entry name" value="TETHER CONTAINING UBX DOMAIN FOR GLUT4"/>
    <property type="match status" value="1"/>
</dbReference>
<dbReference type="OrthoDB" id="440781at2759"/>
<dbReference type="GO" id="GO:0042593">
    <property type="term" value="P:glucose homeostasis"/>
    <property type="evidence" value="ECO:0007669"/>
    <property type="project" value="TreeGrafter"/>
</dbReference>
<dbReference type="Proteomes" id="UP000274756">
    <property type="component" value="Unassembled WGS sequence"/>
</dbReference>
<dbReference type="InterPro" id="IPR029071">
    <property type="entry name" value="Ubiquitin-like_domsf"/>
</dbReference>
<dbReference type="CDD" id="cd17075">
    <property type="entry name" value="UBX1_UBXN9"/>
    <property type="match status" value="1"/>
</dbReference>
<dbReference type="SUPFAM" id="SSF54236">
    <property type="entry name" value="Ubiquitin-like"/>
    <property type="match status" value="1"/>
</dbReference>
<evidence type="ECO:0000313" key="4">
    <source>
        <dbReference type="Proteomes" id="UP000274756"/>
    </source>
</evidence>
<dbReference type="Gene3D" id="3.10.20.90">
    <property type="entry name" value="Phosphatidylinositol 3-kinase Catalytic Subunit, Chain A, domain 1"/>
    <property type="match status" value="1"/>
</dbReference>
<accession>A0A158Q6K4</accession>
<dbReference type="WBParaSite" id="DME_0001034301-mRNA-1">
    <property type="protein sequence ID" value="DME_0001034301-mRNA-1"/>
    <property type="gene ID" value="DME_0001034301"/>
</dbReference>
<sequence length="380" mass="44455">MLRLQYLSLRQDGTKEYQDHWKSTVNRDKRRSRSQFWVLEEACLKEEYEIDKFVLRHHNRVLDLDLPLRWAGLTNNATVEMVLANRFKVPVGKSVEVTLQIKDGSRKCHRFILENTLSDVLEVFSKLFEQNLLYSADGKYPSCIYMNKRYCGIKELSSVALKNMGIKGGRTLIRYFQIQISDEELYSIEARVEKETTRRMKVAFIFTKKREGNLGQIMKEQKKIGFSNYKEMPTTLVEQVEPDDKFATNFASSLTRLTVEKFSNQHSFFGEPYHKFFFIKVKNSNGKEMESTAPSFFCAVNHEYKEEEARALTFDQYLSAQQSLLTDIDRKAVCFECEASFDGHLACAVADFDYFYENTLDDLRKIQRDLRIQAFGLKNL</sequence>
<evidence type="ECO:0000259" key="1">
    <source>
        <dbReference type="Pfam" id="PF11470"/>
    </source>
</evidence>
<dbReference type="STRING" id="318479.A0A158Q6K4"/>
<reference evidence="5" key="1">
    <citation type="submission" date="2016-04" db="UniProtKB">
        <authorList>
            <consortium name="WormBaseParasite"/>
        </authorList>
    </citation>
    <scope>IDENTIFICATION</scope>
</reference>
<dbReference type="EMBL" id="UYYG01000195">
    <property type="protein sequence ID" value="VDN53857.1"/>
    <property type="molecule type" value="Genomic_DNA"/>
</dbReference>
<dbReference type="InterPro" id="IPR059238">
    <property type="entry name" value="UBX1_UBXN9"/>
</dbReference>
<keyword evidence="4" id="KW-1185">Reference proteome</keyword>
<dbReference type="GO" id="GO:0006886">
    <property type="term" value="P:intracellular protein transport"/>
    <property type="evidence" value="ECO:0007669"/>
    <property type="project" value="TreeGrafter"/>
</dbReference>
<dbReference type="GO" id="GO:0012506">
    <property type="term" value="C:vesicle membrane"/>
    <property type="evidence" value="ECO:0007669"/>
    <property type="project" value="TreeGrafter"/>
</dbReference>
<dbReference type="GO" id="GO:0005737">
    <property type="term" value="C:cytoplasm"/>
    <property type="evidence" value="ECO:0007669"/>
    <property type="project" value="TreeGrafter"/>
</dbReference>
<dbReference type="PANTHER" id="PTHR46467">
    <property type="entry name" value="TETHER CONTAINING UBX DOMAIN FOR GLUT4"/>
    <property type="match status" value="1"/>
</dbReference>
<reference evidence="2 4" key="2">
    <citation type="submission" date="2018-11" db="EMBL/GenBank/DDBJ databases">
        <authorList>
            <consortium name="Pathogen Informatics"/>
        </authorList>
    </citation>
    <scope>NUCLEOTIDE SEQUENCE [LARGE SCALE GENOMIC DNA]</scope>
</reference>
<dbReference type="AlphaFoldDB" id="A0A158Q6K4"/>
<dbReference type="GO" id="GO:0005634">
    <property type="term" value="C:nucleus"/>
    <property type="evidence" value="ECO:0007669"/>
    <property type="project" value="TreeGrafter"/>
</dbReference>